<dbReference type="PANTHER" id="PTHR30023">
    <property type="entry name" value="D-ALANYL-D-ALANINE CARBOXYPEPTIDASE"/>
    <property type="match status" value="1"/>
</dbReference>
<evidence type="ECO:0000313" key="4">
    <source>
        <dbReference type="EMBL" id="NQE35620.1"/>
    </source>
</evidence>
<feature type="region of interest" description="Disordered" evidence="3">
    <location>
        <begin position="61"/>
        <end position="82"/>
    </location>
</feature>
<dbReference type="GO" id="GO:0009002">
    <property type="term" value="F:serine-type D-Ala-D-Ala carboxypeptidase activity"/>
    <property type="evidence" value="ECO:0007669"/>
    <property type="project" value="UniProtKB-EC"/>
</dbReference>
<evidence type="ECO:0000313" key="5">
    <source>
        <dbReference type="Proteomes" id="UP000702425"/>
    </source>
</evidence>
<comment type="similarity">
    <text evidence="1">Belongs to the peptidase S13 family.</text>
</comment>
<accession>A0ABX2CZ03</accession>
<dbReference type="PANTHER" id="PTHR30023:SF0">
    <property type="entry name" value="PENICILLIN-SENSITIVE CARBOXYPEPTIDASE A"/>
    <property type="match status" value="1"/>
</dbReference>
<feature type="region of interest" description="Disordered" evidence="3">
    <location>
        <begin position="454"/>
        <end position="474"/>
    </location>
</feature>
<sequence>MRMLQNARANAKLSIGRAEQTIVHLMKKIKVMLKNRYLTAASSIALLTIIAGCAATESPQLASPSPVAESSPPPVKPSQPQPLIISVNNPETPTNSKIKQYLNGLTAQGFAKEDQGIWMQSGNTLLANHQGTVPLSAASITKVATSLVALQEFGPEHQFITLIGTTGKIENGVLKGDLIVQGSADPLFVWEEAIALGNALNQKGIKRVTGSLIIVDKFYMNFELDSLKSGELLKQGLNSQIWPSEAAAQYQTLPPNTPKPQIEIEGTVKVLPAPPNGVQPLVKHYSLPLAELIKKMNQYSNNLMADMLADTVGGAKTVAQKAAAATGVPPAEIKLVNGSGLSEENLISPRAACALFIALERYLQPYNMTVADVLTVVGKDKGILSERPLPKLAVIKSGTLDNVSALGGALPTQKQETVWFVIMNRGENVETLRTQQEVLLKSFLNEWGSVQVSPPELTPNPARNSKVSRSEIVN</sequence>
<dbReference type="EC" id="3.4.16.4" evidence="4"/>
<feature type="compositionally biased region" description="Pro residues" evidence="3">
    <location>
        <begin position="71"/>
        <end position="80"/>
    </location>
</feature>
<dbReference type="PRINTS" id="PR00922">
    <property type="entry name" value="DADACBPTASE3"/>
</dbReference>
<keyword evidence="4" id="KW-0121">Carboxypeptidase</keyword>
<protein>
    <submittedName>
        <fullName evidence="4">D-alanyl-D-alanine carboxypeptidase DacB</fullName>
        <ecNumber evidence="4">3.4.16.4</ecNumber>
    </submittedName>
</protein>
<dbReference type="EMBL" id="SRRZ01000060">
    <property type="protein sequence ID" value="NQE35620.1"/>
    <property type="molecule type" value="Genomic_DNA"/>
</dbReference>
<evidence type="ECO:0000256" key="1">
    <source>
        <dbReference type="ARBA" id="ARBA00006096"/>
    </source>
</evidence>
<organism evidence="4 5">
    <name type="scientific">Microcoleus asticus IPMA8</name>
    <dbReference type="NCBI Taxonomy" id="2563858"/>
    <lineage>
        <taxon>Bacteria</taxon>
        <taxon>Bacillati</taxon>
        <taxon>Cyanobacteriota</taxon>
        <taxon>Cyanophyceae</taxon>
        <taxon>Oscillatoriophycideae</taxon>
        <taxon>Oscillatoriales</taxon>
        <taxon>Microcoleaceae</taxon>
        <taxon>Microcoleus</taxon>
        <taxon>Microcoleus asticus</taxon>
    </lineage>
</organism>
<reference evidence="4 5" key="1">
    <citation type="journal article" date="2020" name="Sci. Rep.">
        <title>A novel cyanobacterial geosmin producer, revising GeoA distribution and dispersion patterns in Bacteria.</title>
        <authorList>
            <person name="Churro C."/>
            <person name="Semedo-Aguiar A.P."/>
            <person name="Silva A.D."/>
            <person name="Pereira-Leal J.B."/>
            <person name="Leite R.B."/>
        </authorList>
    </citation>
    <scope>NUCLEOTIDE SEQUENCE [LARGE SCALE GENOMIC DNA]</scope>
    <source>
        <strain evidence="4 5">IPMA8</strain>
    </source>
</reference>
<proteinExistence type="inferred from homology"/>
<evidence type="ECO:0000256" key="2">
    <source>
        <dbReference type="ARBA" id="ARBA00022801"/>
    </source>
</evidence>
<keyword evidence="4" id="KW-0645">Protease</keyword>
<dbReference type="InterPro" id="IPR012338">
    <property type="entry name" value="Beta-lactam/transpept-like"/>
</dbReference>
<dbReference type="Gene3D" id="3.50.80.20">
    <property type="entry name" value="D-Ala-D-Ala carboxypeptidase C, peptidase S13"/>
    <property type="match status" value="1"/>
</dbReference>
<dbReference type="Gene3D" id="3.40.710.10">
    <property type="entry name" value="DD-peptidase/beta-lactamase superfamily"/>
    <property type="match status" value="1"/>
</dbReference>
<dbReference type="InterPro" id="IPR000667">
    <property type="entry name" value="Peptidase_S13"/>
</dbReference>
<name>A0ABX2CZ03_9CYAN</name>
<dbReference type="Pfam" id="PF02113">
    <property type="entry name" value="Peptidase_S13"/>
    <property type="match status" value="2"/>
</dbReference>
<gene>
    <name evidence="4" type="primary">dacB_2</name>
    <name evidence="4" type="ORF">E5S67_03355</name>
</gene>
<keyword evidence="2 4" id="KW-0378">Hydrolase</keyword>
<feature type="compositionally biased region" description="Polar residues" evidence="3">
    <location>
        <begin position="461"/>
        <end position="474"/>
    </location>
</feature>
<evidence type="ECO:0000256" key="3">
    <source>
        <dbReference type="SAM" id="MobiDB-lite"/>
    </source>
</evidence>
<comment type="caution">
    <text evidence="4">The sequence shown here is derived from an EMBL/GenBank/DDBJ whole genome shotgun (WGS) entry which is preliminary data.</text>
</comment>
<dbReference type="Proteomes" id="UP000702425">
    <property type="component" value="Unassembled WGS sequence"/>
</dbReference>
<dbReference type="SUPFAM" id="SSF56601">
    <property type="entry name" value="beta-lactamase/transpeptidase-like"/>
    <property type="match status" value="1"/>
</dbReference>
<keyword evidence="5" id="KW-1185">Reference proteome</keyword>